<dbReference type="GO" id="GO:0003677">
    <property type="term" value="F:DNA binding"/>
    <property type="evidence" value="ECO:0007669"/>
    <property type="project" value="UniProtKB-UniRule"/>
</dbReference>
<dbReference type="InterPro" id="IPR036388">
    <property type="entry name" value="WH-like_DNA-bd_sf"/>
</dbReference>
<dbReference type="CDD" id="cd00383">
    <property type="entry name" value="trans_reg_C"/>
    <property type="match status" value="1"/>
</dbReference>
<evidence type="ECO:0000256" key="2">
    <source>
        <dbReference type="PROSITE-ProRule" id="PRU01091"/>
    </source>
</evidence>
<evidence type="ECO:0000259" key="3">
    <source>
        <dbReference type="PROSITE" id="PS51755"/>
    </source>
</evidence>
<evidence type="ECO:0000313" key="4">
    <source>
        <dbReference type="EMBL" id="WEK48200.1"/>
    </source>
</evidence>
<dbReference type="GO" id="GO:0006355">
    <property type="term" value="P:regulation of DNA-templated transcription"/>
    <property type="evidence" value="ECO:0007669"/>
    <property type="project" value="InterPro"/>
</dbReference>
<dbReference type="SMART" id="SM00862">
    <property type="entry name" value="Trans_reg_C"/>
    <property type="match status" value="1"/>
</dbReference>
<name>A0AAJ5X946_9SPHN</name>
<sequence>MQWDLRRTGWQFAAPDRADVRLIGAASAAGELRALIEAEREPARLILLGIEEPAERAALLALGCGEALAASIALAELDIRARRLAHLFGLVTRLREAGPVTLDLIHRDGRIGQDWLALHPREFGLIWRLAESPGRPVTRPELLRDVWRLRHEPETNSVQVHVSRLRSKLAAHGLGALIATDPAGGYRLAGV</sequence>
<dbReference type="SUPFAM" id="SSF46894">
    <property type="entry name" value="C-terminal effector domain of the bipartite response regulators"/>
    <property type="match status" value="1"/>
</dbReference>
<dbReference type="Pfam" id="PF00486">
    <property type="entry name" value="Trans_reg_C"/>
    <property type="match status" value="1"/>
</dbReference>
<organism evidence="4 5">
    <name type="scientific">Candidatus Andeanibacterium colombiense</name>
    <dbReference type="NCBI Taxonomy" id="3121345"/>
    <lineage>
        <taxon>Bacteria</taxon>
        <taxon>Pseudomonadati</taxon>
        <taxon>Pseudomonadota</taxon>
        <taxon>Alphaproteobacteria</taxon>
        <taxon>Sphingomonadales</taxon>
        <taxon>Sphingomonadaceae</taxon>
        <taxon>Candidatus Andeanibacterium</taxon>
    </lineage>
</organism>
<dbReference type="Gene3D" id="1.10.10.10">
    <property type="entry name" value="Winged helix-like DNA-binding domain superfamily/Winged helix DNA-binding domain"/>
    <property type="match status" value="1"/>
</dbReference>
<keyword evidence="1 2" id="KW-0238">DNA-binding</keyword>
<feature type="domain" description="OmpR/PhoB-type" evidence="3">
    <location>
        <begin position="92"/>
        <end position="190"/>
    </location>
</feature>
<dbReference type="GO" id="GO:0000160">
    <property type="term" value="P:phosphorelay signal transduction system"/>
    <property type="evidence" value="ECO:0007669"/>
    <property type="project" value="InterPro"/>
</dbReference>
<dbReference type="InterPro" id="IPR016032">
    <property type="entry name" value="Sig_transdc_resp-reg_C-effctor"/>
</dbReference>
<dbReference type="Proteomes" id="UP001218362">
    <property type="component" value="Chromosome"/>
</dbReference>
<dbReference type="InterPro" id="IPR001867">
    <property type="entry name" value="OmpR/PhoB-type_DNA-bd"/>
</dbReference>
<accession>A0AAJ5X946</accession>
<dbReference type="AlphaFoldDB" id="A0AAJ5X946"/>
<gene>
    <name evidence="4" type="ORF">P0Y56_07870</name>
</gene>
<feature type="DNA-binding region" description="OmpR/PhoB-type" evidence="2">
    <location>
        <begin position="92"/>
        <end position="190"/>
    </location>
</feature>
<evidence type="ECO:0000256" key="1">
    <source>
        <dbReference type="ARBA" id="ARBA00023125"/>
    </source>
</evidence>
<dbReference type="PROSITE" id="PS51755">
    <property type="entry name" value="OMPR_PHOB"/>
    <property type="match status" value="1"/>
</dbReference>
<proteinExistence type="predicted"/>
<dbReference type="KEGG" id="acob:P0Y56_07870"/>
<protein>
    <submittedName>
        <fullName evidence="4">Winged helix-turn-helix domain-containing protein</fullName>
    </submittedName>
</protein>
<dbReference type="EMBL" id="CP119316">
    <property type="protein sequence ID" value="WEK48200.1"/>
    <property type="molecule type" value="Genomic_DNA"/>
</dbReference>
<reference evidence="4" key="1">
    <citation type="submission" date="2023-03" db="EMBL/GenBank/DDBJ databases">
        <title>Andean soil-derived lignocellulolytic bacterial consortium as a source of novel taxa and putative plastic-active enzymes.</title>
        <authorList>
            <person name="Diaz-Garcia L."/>
            <person name="Chuvochina M."/>
            <person name="Feuerriegel G."/>
            <person name="Bunk B."/>
            <person name="Sproer C."/>
            <person name="Streit W.R."/>
            <person name="Rodriguez L.M."/>
            <person name="Overmann J."/>
            <person name="Jimenez D.J."/>
        </authorList>
    </citation>
    <scope>NUCLEOTIDE SEQUENCE</scope>
    <source>
        <strain evidence="4">MAG 26</strain>
    </source>
</reference>
<evidence type="ECO:0000313" key="5">
    <source>
        <dbReference type="Proteomes" id="UP001218362"/>
    </source>
</evidence>